<dbReference type="VEuPathDB" id="VectorBase:AGAP029334"/>
<reference evidence="1 2" key="2">
    <citation type="journal article" date="2004" name="Trends Parasitol.">
        <title>The Anopheles gambiae genome: an update.</title>
        <authorList>
            <person name="Mongin E."/>
            <person name="Louis C."/>
            <person name="Holt R.A."/>
            <person name="Birney E."/>
            <person name="Collins F.H."/>
        </authorList>
    </citation>
    <scope>NUCLEOTIDE SEQUENCE [LARGE SCALE GENOMIC DNA]</scope>
    <source>
        <strain evidence="1 2">PEST</strain>
    </source>
</reference>
<organism evidence="1 2">
    <name type="scientific">Anopheles gambiae</name>
    <name type="common">African malaria mosquito</name>
    <dbReference type="NCBI Taxonomy" id="7165"/>
    <lineage>
        <taxon>Eukaryota</taxon>
        <taxon>Metazoa</taxon>
        <taxon>Ecdysozoa</taxon>
        <taxon>Arthropoda</taxon>
        <taxon>Hexapoda</taxon>
        <taxon>Insecta</taxon>
        <taxon>Pterygota</taxon>
        <taxon>Neoptera</taxon>
        <taxon>Endopterygota</taxon>
        <taxon>Diptera</taxon>
        <taxon>Nematocera</taxon>
        <taxon>Culicoidea</taxon>
        <taxon>Culicidae</taxon>
        <taxon>Anophelinae</taxon>
        <taxon>Anopheles</taxon>
    </lineage>
</organism>
<keyword evidence="2" id="KW-1185">Reference proteome</keyword>
<sequence>MKHREATQSKNMALTEDVLFETWDSNASFSIPMYFMSFLEVDQHLPEDARYVLCTNAALDKSIESFFTTNQQEDAVLLQLCDDIGATCYQFDRDIPFPNLADTLRDSCLAKLGKLIALHMMKDVLIKFNDALFNTFASLISECLRPLEKEKVESSEISYTIKEDDEPADPSTPAGKLLTAFKREYDMMIEKSKQKKDVTRQLKIRVDRNSFANALSAGDSEWSAKFNVKLHRFYEKFVLVCNSLNEEKLRTQAMTLLPEWCNAEHGTVLDKLQVLLFEAMKSTKPVPVDLKFVREKFMEIELKPSISLVKSRSNEYLTCWVREHPHIKIDPDRLRRSELNSFIASKNAAGMYEFKCSLSMDVSSLIVEQTLSLHQYETLFIDSALYLEKKEMLNMLHDVLSYLRDVDHPTIKVITIRGRFEQENLCEIKNLSERYHQKVVIVMETGIAENFEHENQINLGTVLSYSSKISNIVHENLSKNNKKLSDYNDLKVERFTIHDLTGEAKKQLYRQYAYHVIFETVIPLASIINEEDDLSFLLNMLELFRQPEKMARYDSIEHNYEQIKPWYIHRQFVSLGTPPEKENIIRNDNVTYSANPFEQQAEVPFADLAKYVLHNDKDTMSDVKKTLALSEETQDPPGCRDGENDGKVYIFLNDAGAGKTTYFTWLAWRLSTYDRSLYVIKLIALEYSTDFERLEECEVDHWNDTQIVRLLYRFIHLALFVPSVCRRTIEETDVHRAEADRCAELISLSNGRIVLDETKTKDLTAMQLIELRLFREKFNQKQLVLILDGFDEIAPYYKDVVMKCFARFAQLDGLRNLYISSRRYGFEEAFQQTFSDFSLFQLTKYSKHDKILSLHKFLLSNYSDYIRCDWDDWVHLLTVLYVIVDDALADLATVPLWLHTGLVMLLPLTMKFVNFDSKSISKRIFAQTKLDALHLVEGFIDKQLSNYITSKMGTTNAAARTVAARSNKARMLKLLKEQLMLLAMYAMLDCNGRDQLLSIEEQAEAVEFIEKEAEGQELLDIVEGVRDGVPLFRYRLFAEYFAACWLFENEPCVGEESVLQSPSFFTESFEQVQFFYNQLLERERESKRPT</sequence>
<dbReference type="VEuPathDB" id="VectorBase:AGAMI1_014430"/>
<dbReference type="Proteomes" id="UP000007062">
    <property type="component" value="Chromosome 3L"/>
</dbReference>
<evidence type="ECO:0000313" key="2">
    <source>
        <dbReference type="Proteomes" id="UP000007062"/>
    </source>
</evidence>
<protein>
    <recommendedName>
        <fullName evidence="3">NACHT domain-containing protein</fullName>
    </recommendedName>
</protein>
<evidence type="ECO:0008006" key="3">
    <source>
        <dbReference type="Google" id="ProtNLM"/>
    </source>
</evidence>
<reference evidence="1" key="3">
    <citation type="submission" date="2020-05" db="UniProtKB">
        <authorList>
            <consortium name="EnsemblMetazoa"/>
        </authorList>
    </citation>
    <scope>IDENTIFICATION</scope>
    <source>
        <strain evidence="1">PEST</strain>
    </source>
</reference>
<reference evidence="1 2" key="1">
    <citation type="journal article" date="2002" name="Science">
        <title>The genome sequence of the malaria mosquito Anopheles gambiae.</title>
        <authorList>
            <person name="Holt R.A."/>
            <person name="Subramanian G.M."/>
            <person name="Halpern A."/>
            <person name="Sutton G.G."/>
            <person name="Charlab R."/>
            <person name="Nusskern D.R."/>
            <person name="Wincker P."/>
            <person name="Clark A.G."/>
            <person name="Ribeiro J.M."/>
            <person name="Wides R."/>
            <person name="Salzberg S.L."/>
            <person name="Loftus B."/>
            <person name="Yandell M."/>
            <person name="Majoros W.H."/>
            <person name="Rusch D.B."/>
            <person name="Lai Z."/>
            <person name="Kraft C.L."/>
            <person name="Abril J.F."/>
            <person name="Anthouard V."/>
            <person name="Arensburger P."/>
            <person name="Atkinson P.W."/>
            <person name="Baden H."/>
            <person name="de Berardinis V."/>
            <person name="Baldwin D."/>
            <person name="Benes V."/>
            <person name="Biedler J."/>
            <person name="Blass C."/>
            <person name="Bolanos R."/>
            <person name="Boscus D."/>
            <person name="Barnstead M."/>
            <person name="Cai S."/>
            <person name="Center A."/>
            <person name="Chaturverdi K."/>
            <person name="Christophides G.K."/>
            <person name="Chrystal M.A."/>
            <person name="Clamp M."/>
            <person name="Cravchik A."/>
            <person name="Curwen V."/>
            <person name="Dana A."/>
            <person name="Delcher A."/>
            <person name="Dew I."/>
            <person name="Evans C.A."/>
            <person name="Flanigan M."/>
            <person name="Grundschober-Freimoser A."/>
            <person name="Friedli L."/>
            <person name="Gu Z."/>
            <person name="Guan P."/>
            <person name="Guigo R."/>
            <person name="Hillenmeyer M.E."/>
            <person name="Hladun S.L."/>
            <person name="Hogan J.R."/>
            <person name="Hong Y.S."/>
            <person name="Hoover J."/>
            <person name="Jaillon O."/>
            <person name="Ke Z."/>
            <person name="Kodira C."/>
            <person name="Kokoza E."/>
            <person name="Koutsos A."/>
            <person name="Letunic I."/>
            <person name="Levitsky A."/>
            <person name="Liang Y."/>
            <person name="Lin J.J."/>
            <person name="Lobo N.F."/>
            <person name="Lopez J.R."/>
            <person name="Malek J.A."/>
            <person name="McIntosh T.C."/>
            <person name="Meister S."/>
            <person name="Miller J."/>
            <person name="Mobarry C."/>
            <person name="Mongin E."/>
            <person name="Murphy S.D."/>
            <person name="O'Brochta D.A."/>
            <person name="Pfannkoch C."/>
            <person name="Qi R."/>
            <person name="Regier M.A."/>
            <person name="Remington K."/>
            <person name="Shao H."/>
            <person name="Sharakhova M.V."/>
            <person name="Sitter C.D."/>
            <person name="Shetty J."/>
            <person name="Smith T.J."/>
            <person name="Strong R."/>
            <person name="Sun J."/>
            <person name="Thomasova D."/>
            <person name="Ton L.Q."/>
            <person name="Topalis P."/>
            <person name="Tu Z."/>
            <person name="Unger M.F."/>
            <person name="Walenz B."/>
            <person name="Wang A."/>
            <person name="Wang J."/>
            <person name="Wang M."/>
            <person name="Wang X."/>
            <person name="Woodford K.J."/>
            <person name="Wortman J.R."/>
            <person name="Wu M."/>
            <person name="Yao A."/>
            <person name="Zdobnov E.M."/>
            <person name="Zhang H."/>
            <person name="Zhao Q."/>
            <person name="Zhao S."/>
            <person name="Zhu S.C."/>
            <person name="Zhimulev I."/>
            <person name="Coluzzi M."/>
            <person name="della Torre A."/>
            <person name="Roth C.W."/>
            <person name="Louis C."/>
            <person name="Kalush F."/>
            <person name="Mural R.J."/>
            <person name="Myers E.W."/>
            <person name="Adams M.D."/>
            <person name="Smith H.O."/>
            <person name="Broder S."/>
            <person name="Gardner M.J."/>
            <person name="Fraser C.M."/>
            <person name="Birney E."/>
            <person name="Bork P."/>
            <person name="Brey P.T."/>
            <person name="Venter J.C."/>
            <person name="Weissenbach J."/>
            <person name="Kafatos F.C."/>
            <person name="Collins F.H."/>
            <person name="Hoffman S.L."/>
        </authorList>
    </citation>
    <scope>NUCLEOTIDE SEQUENCE [LARGE SCALE GENOMIC DNA]</scope>
    <source>
        <strain evidence="1 2">PEST</strain>
    </source>
</reference>
<dbReference type="InParanoid" id="A0A453YZC1"/>
<dbReference type="EnsemblMetazoa" id="AGAP029334-RA">
    <property type="protein sequence ID" value="AGAP029334-PA"/>
    <property type="gene ID" value="AGAP029334"/>
</dbReference>
<evidence type="ECO:0000313" key="1">
    <source>
        <dbReference type="EnsemblMetazoa" id="AGAP029334-PA"/>
    </source>
</evidence>
<dbReference type="EMBL" id="AAAB01008986">
    <property type="status" value="NOT_ANNOTATED_CDS"/>
    <property type="molecule type" value="Genomic_DNA"/>
</dbReference>
<dbReference type="AlphaFoldDB" id="A0A453YZC1"/>
<name>A0A453YZC1_ANOGA</name>
<proteinExistence type="predicted"/>
<accession>A0A453YZC1</accession>